<proteinExistence type="predicted"/>
<dbReference type="InterPro" id="IPR008775">
    <property type="entry name" value="Phytyl_CoA_dOase-like"/>
</dbReference>
<dbReference type="EMBL" id="FNTC01000002">
    <property type="protein sequence ID" value="SEC13433.1"/>
    <property type="molecule type" value="Genomic_DNA"/>
</dbReference>
<dbReference type="SUPFAM" id="SSF51197">
    <property type="entry name" value="Clavaminate synthase-like"/>
    <property type="match status" value="1"/>
</dbReference>
<organism evidence="1 2">
    <name type="scientific">Pseudomonas jessenii</name>
    <dbReference type="NCBI Taxonomy" id="77298"/>
    <lineage>
        <taxon>Bacteria</taxon>
        <taxon>Pseudomonadati</taxon>
        <taxon>Pseudomonadota</taxon>
        <taxon>Gammaproteobacteria</taxon>
        <taxon>Pseudomonadales</taxon>
        <taxon>Pseudomonadaceae</taxon>
        <taxon>Pseudomonas</taxon>
    </lineage>
</organism>
<protein>
    <submittedName>
        <fullName evidence="1">Ectoine hydroxylase-related dioxygenase, phytanoyl-CoA dioxygenase (PhyH) family</fullName>
    </submittedName>
</protein>
<dbReference type="AlphaFoldDB" id="A0A231GPT8"/>
<dbReference type="RefSeq" id="WP_090454648.1">
    <property type="nucleotide sequence ID" value="NZ_FNTC01000002.1"/>
</dbReference>
<gene>
    <name evidence="1" type="ORF">SAMN04490187_3295</name>
</gene>
<dbReference type="GO" id="GO:0016706">
    <property type="term" value="F:2-oxoglutarate-dependent dioxygenase activity"/>
    <property type="evidence" value="ECO:0007669"/>
    <property type="project" value="UniProtKB-ARBA"/>
</dbReference>
<dbReference type="Proteomes" id="UP000198542">
    <property type="component" value="Unassembled WGS sequence"/>
</dbReference>
<keyword evidence="1" id="KW-0223">Dioxygenase</keyword>
<evidence type="ECO:0000313" key="1">
    <source>
        <dbReference type="EMBL" id="SEC13433.1"/>
    </source>
</evidence>
<dbReference type="GO" id="GO:0005506">
    <property type="term" value="F:iron ion binding"/>
    <property type="evidence" value="ECO:0007669"/>
    <property type="project" value="UniProtKB-ARBA"/>
</dbReference>
<evidence type="ECO:0000313" key="2">
    <source>
        <dbReference type="Proteomes" id="UP000198542"/>
    </source>
</evidence>
<keyword evidence="2" id="KW-1185">Reference proteome</keyword>
<sequence>MQDSLRKAFLEDGAVLIKELLSEEQLAQCRTAYDWAVENHGPNAFRMFDGTLQQSHVDNANPLAKERLEELVSSLPFGQLFADLWGSENVWYFAEEVFLKAGGRGSRTLWHQDTSYLPWAGMHWGNAWISFESVPKQNALEIIRGSHRGTRFDGTTFLDPNDPTQPLHGGGMLPRLPDIEAEREQAPNAYEILSWATEPGDVVVLHPGSLHGGAPVDEAFPDRHTFVFRFFGDDATFTPLPEHSDAGYPKEGVLFTEELMTLKPGEPFRHPTFRQLVGSEIKQ</sequence>
<name>A0A231GPT8_PSEJE</name>
<accession>A0A231GPT8</accession>
<dbReference type="Gene3D" id="2.60.120.620">
    <property type="entry name" value="q2cbj1_9rhob like domain"/>
    <property type="match status" value="1"/>
</dbReference>
<keyword evidence="1" id="KW-0560">Oxidoreductase</keyword>
<dbReference type="PANTHER" id="PTHR20883:SF49">
    <property type="entry name" value="PHYTANOYL-COA DIOXYGENASE"/>
    <property type="match status" value="1"/>
</dbReference>
<dbReference type="Pfam" id="PF05721">
    <property type="entry name" value="PhyH"/>
    <property type="match status" value="1"/>
</dbReference>
<reference evidence="2" key="1">
    <citation type="submission" date="2016-10" db="EMBL/GenBank/DDBJ databases">
        <authorList>
            <person name="Varghese N."/>
            <person name="Submissions S."/>
        </authorList>
    </citation>
    <scope>NUCLEOTIDE SEQUENCE [LARGE SCALE GENOMIC DNA]</scope>
    <source>
        <strain evidence="2">BS3660</strain>
    </source>
</reference>
<dbReference type="PANTHER" id="PTHR20883">
    <property type="entry name" value="PHYTANOYL-COA DIOXYGENASE DOMAIN CONTAINING 1"/>
    <property type="match status" value="1"/>
</dbReference>